<keyword evidence="2" id="KW-1185">Reference proteome</keyword>
<sequence>MGLGKKSNIKKIHIFKNKTLSRIKNTPFHVSNQTLYTDMKIQSVIETTSKSYKRYQNSLSNHPNLLEKNLFNPMPGNPLND</sequence>
<comment type="caution">
    <text evidence="1">The sequence shown here is derived from an EMBL/GenBank/DDBJ whole genome shotgun (WGS) entry which is preliminary data.</text>
</comment>
<dbReference type="AlphaFoldDB" id="A0A6G0YFT7"/>
<protein>
    <submittedName>
        <fullName evidence="1">Uncharacterized protein</fullName>
    </submittedName>
</protein>
<dbReference type="Proteomes" id="UP000478052">
    <property type="component" value="Unassembled WGS sequence"/>
</dbReference>
<proteinExistence type="predicted"/>
<dbReference type="EMBL" id="VUJU01004214">
    <property type="protein sequence ID" value="KAF0755184.1"/>
    <property type="molecule type" value="Genomic_DNA"/>
</dbReference>
<name>A0A6G0YFT7_APHCR</name>
<gene>
    <name evidence="1" type="ORF">FWK35_00019285</name>
</gene>
<reference evidence="1 2" key="1">
    <citation type="submission" date="2019-08" db="EMBL/GenBank/DDBJ databases">
        <title>Whole genome of Aphis craccivora.</title>
        <authorList>
            <person name="Voronova N.V."/>
            <person name="Shulinski R.S."/>
            <person name="Bandarenka Y.V."/>
            <person name="Zhorov D.G."/>
            <person name="Warner D."/>
        </authorList>
    </citation>
    <scope>NUCLEOTIDE SEQUENCE [LARGE SCALE GENOMIC DNA]</scope>
    <source>
        <strain evidence="1">180601</strain>
        <tissue evidence="1">Whole Body</tissue>
    </source>
</reference>
<evidence type="ECO:0000313" key="1">
    <source>
        <dbReference type="EMBL" id="KAF0755184.1"/>
    </source>
</evidence>
<organism evidence="1 2">
    <name type="scientific">Aphis craccivora</name>
    <name type="common">Cowpea aphid</name>
    <dbReference type="NCBI Taxonomy" id="307492"/>
    <lineage>
        <taxon>Eukaryota</taxon>
        <taxon>Metazoa</taxon>
        <taxon>Ecdysozoa</taxon>
        <taxon>Arthropoda</taxon>
        <taxon>Hexapoda</taxon>
        <taxon>Insecta</taxon>
        <taxon>Pterygota</taxon>
        <taxon>Neoptera</taxon>
        <taxon>Paraneoptera</taxon>
        <taxon>Hemiptera</taxon>
        <taxon>Sternorrhyncha</taxon>
        <taxon>Aphidomorpha</taxon>
        <taxon>Aphidoidea</taxon>
        <taxon>Aphididae</taxon>
        <taxon>Aphidini</taxon>
        <taxon>Aphis</taxon>
        <taxon>Aphis</taxon>
    </lineage>
</organism>
<evidence type="ECO:0000313" key="2">
    <source>
        <dbReference type="Proteomes" id="UP000478052"/>
    </source>
</evidence>
<dbReference type="OrthoDB" id="10050074at2759"/>
<accession>A0A6G0YFT7</accession>